<proteinExistence type="predicted"/>
<sequence>MGKAVIHFIVLGVISGVTDGAGVLPDGLNAAVGGKVMFTTTLTPGTTFQSVNWKFDTEDIFTWNVNNFTEPGYEGRITFFMSTGSLELRNLALTDIGDYSVTILLPAATAQSRTTRLEVYAPVSKVTVTSSSTELVEFNSSVSLSCSSSGSSLSVLWLKSNSEVTGSDRVQITDGGSTLTIDNVTRYDQGPFSCHVSNPVSEGTSKAVILIIYYGPENVNLKISPPHKPYLEGSNISLSCSAVSNPSAHYTWFLNGGLLSKGSQFNLTNSQKNQSGSYSCQAFNDKTLRYETSHPASISVLAPVSNVTVTSSSTELVEFSSVSLSCSSSGSPLSFLWLNSSSEVTGSDRVQITDGGSTLTIVNVTRYDQGPFRCQVFNPVSEGTSAPLNLTIYYGPEHINLVKSPSWDHYEKGSNISLMCSADSRPSAVFKWFLNGSQLSDTGSELSLRKVQISQSGNYSCQAFNNKTLRYETSQASVVSVLGCLMLLQENMEKAVIHFIILGFISGLTDGAGLLPYRLNAAVGGKVMFTTTLTPETPFQSVNWKFAPVSNVRVTSSSTELVEFSSVRLSCSSSGSPLSFLWLNSSSEVTGSDRVQITDGNSTLTINNVTRYDKGPFRCQVTNLVSEGTSAPLNLLIIFGPENINVIISPSQEYYDEGSDIILTCSADSGPPASVQWFLNGDLMSDTGSDLSLMNVHRSQSGNYSCQAFNNKTLMTQTSQTVAVSVRKSPVSNVMVTSSSTGLVEFKQLLRETVAPLNLTIYYGPENTILTKYPTKEHHQEGSDISLSCSADSGPSCPV</sequence>
<gene>
    <name evidence="1" type="ORF">KUCAC02_013568</name>
</gene>
<keyword evidence="2" id="KW-1185">Reference proteome</keyword>
<accession>A0ACB9WCQ3</accession>
<organism evidence="1 2">
    <name type="scientific">Chaenocephalus aceratus</name>
    <name type="common">Blackfin icefish</name>
    <name type="synonym">Chaenichthys aceratus</name>
    <dbReference type="NCBI Taxonomy" id="36190"/>
    <lineage>
        <taxon>Eukaryota</taxon>
        <taxon>Metazoa</taxon>
        <taxon>Chordata</taxon>
        <taxon>Craniata</taxon>
        <taxon>Vertebrata</taxon>
        <taxon>Euteleostomi</taxon>
        <taxon>Actinopterygii</taxon>
        <taxon>Neopterygii</taxon>
        <taxon>Teleostei</taxon>
        <taxon>Neoteleostei</taxon>
        <taxon>Acanthomorphata</taxon>
        <taxon>Eupercaria</taxon>
        <taxon>Perciformes</taxon>
        <taxon>Notothenioidei</taxon>
        <taxon>Channichthyidae</taxon>
        <taxon>Chaenocephalus</taxon>
    </lineage>
</organism>
<evidence type="ECO:0000313" key="2">
    <source>
        <dbReference type="Proteomes" id="UP001057452"/>
    </source>
</evidence>
<name>A0ACB9WCQ3_CHAAC</name>
<comment type="caution">
    <text evidence="1">The sequence shown here is derived from an EMBL/GenBank/DDBJ whole genome shotgun (WGS) entry which is preliminary data.</text>
</comment>
<dbReference type="EMBL" id="CM043800">
    <property type="protein sequence ID" value="KAI4810630.1"/>
    <property type="molecule type" value="Genomic_DNA"/>
</dbReference>
<dbReference type="Proteomes" id="UP001057452">
    <property type="component" value="Chromosome 16"/>
</dbReference>
<reference evidence="1" key="1">
    <citation type="submission" date="2022-05" db="EMBL/GenBank/DDBJ databases">
        <title>Chromosome-level genome of Chaenocephalus aceratus.</title>
        <authorList>
            <person name="Park H."/>
        </authorList>
    </citation>
    <scope>NUCLEOTIDE SEQUENCE</scope>
    <source>
        <strain evidence="1">KU_202001</strain>
    </source>
</reference>
<protein>
    <submittedName>
        <fullName evidence="1">Uncharacterized protein</fullName>
    </submittedName>
</protein>
<evidence type="ECO:0000313" key="1">
    <source>
        <dbReference type="EMBL" id="KAI4810630.1"/>
    </source>
</evidence>